<feature type="non-terminal residue" evidence="1">
    <location>
        <position position="1"/>
    </location>
</feature>
<dbReference type="AlphaFoldDB" id="A0AAD5N7M6"/>
<comment type="caution">
    <text evidence="1">The sequence shown here is derived from an EMBL/GenBank/DDBJ whole genome shotgun (WGS) entry which is preliminary data.</text>
</comment>
<organism evidence="1 2">
    <name type="scientific">Parelaphostrongylus tenuis</name>
    <name type="common">Meningeal worm</name>
    <dbReference type="NCBI Taxonomy" id="148309"/>
    <lineage>
        <taxon>Eukaryota</taxon>
        <taxon>Metazoa</taxon>
        <taxon>Ecdysozoa</taxon>
        <taxon>Nematoda</taxon>
        <taxon>Chromadorea</taxon>
        <taxon>Rhabditida</taxon>
        <taxon>Rhabditina</taxon>
        <taxon>Rhabditomorpha</taxon>
        <taxon>Strongyloidea</taxon>
        <taxon>Metastrongylidae</taxon>
        <taxon>Parelaphostrongylus</taxon>
    </lineage>
</organism>
<keyword evidence="2" id="KW-1185">Reference proteome</keyword>
<evidence type="ECO:0000313" key="1">
    <source>
        <dbReference type="EMBL" id="KAJ1362476.1"/>
    </source>
</evidence>
<proteinExistence type="predicted"/>
<evidence type="ECO:0000313" key="2">
    <source>
        <dbReference type="Proteomes" id="UP001196413"/>
    </source>
</evidence>
<name>A0AAD5N7M6_PARTN</name>
<protein>
    <submittedName>
        <fullName evidence="1">Uncharacterized protein</fullName>
    </submittedName>
</protein>
<sequence length="101" mass="11285">RIRLRFYTRCGISSEEVTRLNSHLSIGDEVRVSVRAQTDVNGCKWIATSATKVIKCREPTITGCGKIMSLTDSHAIVYSVTHGEIRSVFFVGFCPMLLLHL</sequence>
<reference evidence="1" key="1">
    <citation type="submission" date="2021-06" db="EMBL/GenBank/DDBJ databases">
        <title>Parelaphostrongylus tenuis whole genome reference sequence.</title>
        <authorList>
            <person name="Garwood T.J."/>
            <person name="Larsen P.A."/>
            <person name="Fountain-Jones N.M."/>
            <person name="Garbe J.R."/>
            <person name="Macchietto M.G."/>
            <person name="Kania S.A."/>
            <person name="Gerhold R.W."/>
            <person name="Richards J.E."/>
            <person name="Wolf T.M."/>
        </authorList>
    </citation>
    <scope>NUCLEOTIDE SEQUENCE</scope>
    <source>
        <strain evidence="1">MNPRO001-30</strain>
        <tissue evidence="1">Meninges</tissue>
    </source>
</reference>
<accession>A0AAD5N7M6</accession>
<dbReference type="EMBL" id="JAHQIW010004452">
    <property type="protein sequence ID" value="KAJ1362476.1"/>
    <property type="molecule type" value="Genomic_DNA"/>
</dbReference>
<dbReference type="Proteomes" id="UP001196413">
    <property type="component" value="Unassembled WGS sequence"/>
</dbReference>
<gene>
    <name evidence="1" type="ORF">KIN20_022028</name>
</gene>